<dbReference type="EMBL" id="JASCZI010000050">
    <property type="protein sequence ID" value="MED6107772.1"/>
    <property type="molecule type" value="Genomic_DNA"/>
</dbReference>
<evidence type="ECO:0000313" key="3">
    <source>
        <dbReference type="Proteomes" id="UP001341840"/>
    </source>
</evidence>
<evidence type="ECO:0000313" key="2">
    <source>
        <dbReference type="EMBL" id="MED6107772.1"/>
    </source>
</evidence>
<dbReference type="Proteomes" id="UP001341840">
    <property type="component" value="Unassembled WGS sequence"/>
</dbReference>
<reference evidence="2 3" key="1">
    <citation type="journal article" date="2023" name="Plants (Basel)">
        <title>Bridging the Gap: Combining Genomics and Transcriptomics Approaches to Understand Stylosanthes scabra, an Orphan Legume from the Brazilian Caatinga.</title>
        <authorList>
            <person name="Ferreira-Neto J.R.C."/>
            <person name="da Silva M.D."/>
            <person name="Binneck E."/>
            <person name="de Melo N.F."/>
            <person name="da Silva R.H."/>
            <person name="de Melo A.L.T.M."/>
            <person name="Pandolfi V."/>
            <person name="Bustamante F.O."/>
            <person name="Brasileiro-Vidal A.C."/>
            <person name="Benko-Iseppon A.M."/>
        </authorList>
    </citation>
    <scope>NUCLEOTIDE SEQUENCE [LARGE SCALE GENOMIC DNA]</scope>
    <source>
        <tissue evidence="2">Leaves</tissue>
    </source>
</reference>
<protein>
    <submittedName>
        <fullName evidence="2">Uncharacterized protein</fullName>
    </submittedName>
</protein>
<gene>
    <name evidence="2" type="ORF">PIB30_017264</name>
</gene>
<keyword evidence="3" id="KW-1185">Reference proteome</keyword>
<proteinExistence type="predicted"/>
<comment type="caution">
    <text evidence="2">The sequence shown here is derived from an EMBL/GenBank/DDBJ whole genome shotgun (WGS) entry which is preliminary data.</text>
</comment>
<organism evidence="2 3">
    <name type="scientific">Stylosanthes scabra</name>
    <dbReference type="NCBI Taxonomy" id="79078"/>
    <lineage>
        <taxon>Eukaryota</taxon>
        <taxon>Viridiplantae</taxon>
        <taxon>Streptophyta</taxon>
        <taxon>Embryophyta</taxon>
        <taxon>Tracheophyta</taxon>
        <taxon>Spermatophyta</taxon>
        <taxon>Magnoliopsida</taxon>
        <taxon>eudicotyledons</taxon>
        <taxon>Gunneridae</taxon>
        <taxon>Pentapetalae</taxon>
        <taxon>rosids</taxon>
        <taxon>fabids</taxon>
        <taxon>Fabales</taxon>
        <taxon>Fabaceae</taxon>
        <taxon>Papilionoideae</taxon>
        <taxon>50 kb inversion clade</taxon>
        <taxon>dalbergioids sensu lato</taxon>
        <taxon>Dalbergieae</taxon>
        <taxon>Pterocarpus clade</taxon>
        <taxon>Stylosanthes</taxon>
    </lineage>
</organism>
<feature type="compositionally biased region" description="Basic and acidic residues" evidence="1">
    <location>
        <begin position="1"/>
        <end position="10"/>
    </location>
</feature>
<name>A0ABU6Q8B6_9FABA</name>
<accession>A0ABU6Q8B6</accession>
<evidence type="ECO:0000256" key="1">
    <source>
        <dbReference type="SAM" id="MobiDB-lite"/>
    </source>
</evidence>
<feature type="region of interest" description="Disordered" evidence="1">
    <location>
        <begin position="1"/>
        <end position="51"/>
    </location>
</feature>
<sequence length="106" mass="11287">MAKLGERDDGGGGPSHELGSAKRGGGSVTRVHVAGSGKIGKRRKKRGKEEKRLRSYGLAYSYGNAAQPLGTWFPGSGGQWQRQGVAEGSAKGMRRSATFVYKFSID</sequence>